<name>C6M4U8_NEISI</name>
<evidence type="ECO:0000313" key="1">
    <source>
        <dbReference type="EMBL" id="EET44586.1"/>
    </source>
</evidence>
<evidence type="ECO:0000313" key="2">
    <source>
        <dbReference type="Proteomes" id="UP000005365"/>
    </source>
</evidence>
<proteinExistence type="predicted"/>
<accession>C6M4U8</accession>
<dbReference type="Proteomes" id="UP000005365">
    <property type="component" value="Unassembled WGS sequence"/>
</dbReference>
<keyword evidence="2" id="KW-1185">Reference proteome</keyword>
<dbReference type="AlphaFoldDB" id="C6M4U8"/>
<reference evidence="1" key="1">
    <citation type="submission" date="2009-07" db="EMBL/GenBank/DDBJ databases">
        <authorList>
            <person name="Weinstock G."/>
            <person name="Sodergren E."/>
            <person name="Clifton S."/>
            <person name="Fulton L."/>
            <person name="Fulton B."/>
            <person name="Courtney L."/>
            <person name="Fronick C."/>
            <person name="Harrison M."/>
            <person name="Strong C."/>
            <person name="Farmer C."/>
            <person name="Delahaunty K."/>
            <person name="Markovic C."/>
            <person name="Hall O."/>
            <person name="Minx P."/>
            <person name="Tomlinson C."/>
            <person name="Mitreva M."/>
            <person name="Nelson J."/>
            <person name="Hou S."/>
            <person name="Wollam A."/>
            <person name="Pepin K.H."/>
            <person name="Johnson M."/>
            <person name="Bhonagiri V."/>
            <person name="Nash W.E."/>
            <person name="Warren W."/>
            <person name="Chinwalla A."/>
            <person name="Mardis E.R."/>
            <person name="Wilson R.K."/>
        </authorList>
    </citation>
    <scope>NUCLEOTIDE SEQUENCE [LARGE SCALE GENOMIC DNA]</scope>
    <source>
        <strain evidence="1">ATCC 29256</strain>
    </source>
</reference>
<gene>
    <name evidence="1" type="ORF">NEISICOT_01548</name>
</gene>
<organism evidence="1 2">
    <name type="scientific">Neisseria sicca ATCC 29256</name>
    <dbReference type="NCBI Taxonomy" id="547045"/>
    <lineage>
        <taxon>Bacteria</taxon>
        <taxon>Pseudomonadati</taxon>
        <taxon>Pseudomonadota</taxon>
        <taxon>Betaproteobacteria</taxon>
        <taxon>Neisseriales</taxon>
        <taxon>Neisseriaceae</taxon>
        <taxon>Neisseria</taxon>
    </lineage>
</organism>
<comment type="caution">
    <text evidence="1">The sequence shown here is derived from an EMBL/GenBank/DDBJ whole genome shotgun (WGS) entry which is preliminary data.</text>
</comment>
<dbReference type="EMBL" id="ACKO02000008">
    <property type="protein sequence ID" value="EET44586.1"/>
    <property type="molecule type" value="Genomic_DNA"/>
</dbReference>
<protein>
    <submittedName>
        <fullName evidence="1">Uncharacterized protein</fullName>
    </submittedName>
</protein>
<sequence length="43" mass="4968">MEFFTHLFSNLVQQVCLMSYSGLTLNQYGVTSPCPDLKLIHYK</sequence>